<keyword evidence="4" id="KW-0808">Transferase</keyword>
<evidence type="ECO:0000256" key="3">
    <source>
        <dbReference type="RuleBase" id="RU003560"/>
    </source>
</evidence>
<keyword evidence="4" id="KW-0032">Aminotransferase</keyword>
<evidence type="ECO:0000313" key="5">
    <source>
        <dbReference type="Proteomes" id="UP001166293"/>
    </source>
</evidence>
<comment type="cofactor">
    <cofactor evidence="1">
        <name>pyridoxal 5'-phosphate</name>
        <dbReference type="ChEBI" id="CHEBI:597326"/>
    </cofactor>
</comment>
<dbReference type="CDD" id="cd00610">
    <property type="entry name" value="OAT_like"/>
    <property type="match status" value="1"/>
</dbReference>
<organism evidence="4 5">
    <name type="scientific">Thalassococcus arenae</name>
    <dbReference type="NCBI Taxonomy" id="2851652"/>
    <lineage>
        <taxon>Bacteria</taxon>
        <taxon>Pseudomonadati</taxon>
        <taxon>Pseudomonadota</taxon>
        <taxon>Alphaproteobacteria</taxon>
        <taxon>Rhodobacterales</taxon>
        <taxon>Roseobacteraceae</taxon>
        <taxon>Thalassococcus</taxon>
    </lineage>
</organism>
<dbReference type="Pfam" id="PF00202">
    <property type="entry name" value="Aminotran_3"/>
    <property type="match status" value="1"/>
</dbReference>
<dbReference type="PROSITE" id="PS00600">
    <property type="entry name" value="AA_TRANSFER_CLASS_3"/>
    <property type="match status" value="1"/>
</dbReference>
<reference evidence="4" key="1">
    <citation type="submission" date="2021-06" db="EMBL/GenBank/DDBJ databases">
        <title>Thalassococcus sp. CAU 1522 isolated from sea sand, Republic of Korea.</title>
        <authorList>
            <person name="Kim W."/>
        </authorList>
    </citation>
    <scope>NUCLEOTIDE SEQUENCE</scope>
    <source>
        <strain evidence="4">CAU 1522</strain>
    </source>
</reference>
<comment type="similarity">
    <text evidence="2 3">Belongs to the class-III pyridoxal-phosphate-dependent aminotransferase family.</text>
</comment>
<evidence type="ECO:0000256" key="2">
    <source>
        <dbReference type="ARBA" id="ARBA00008954"/>
    </source>
</evidence>
<sequence length="467" mass="51296">MSVLSPNTPTAELQRIDAAHHMHPFTHNQGLADKGARVITRANGCWLTDSNGNRMLDGMAGLWCVNVGYGRTELADAAHRQMLELPFYNTFFQTTHIPALALAQRLAELAPGDLNHVFFAGSGSEANDTNLRMVRTYWSEKGQPERQIIISRWNGYHGSTVGSGSLGGMKGMHEQGGMPIPGIHHINQPNWWLEGGDMTPEEFGLARARELEEAIEELGPDKVAAFIAEPIQGAGGVIIPPETYWPEIQRIVDKYGILLIADEVICAFGRTGNWFGSQTMGIRPHIMTIAKGLSSGYQPIGGSIVCDEVAEVIDATEFNHGYTYSGHPVACAVALENLRILDEEGIVTRVREETAPYLKERFETLTDHPMVGEAKIVGMMGSIALTPDKAARAPFASDAGTVGYLCRERCFNNNLVMRHVYDRMIISPPLIISREEIDTLIERAWQSLDETMAEAKAQGLMKAGKRG</sequence>
<dbReference type="NCBIfam" id="NF005682">
    <property type="entry name" value="PRK07480.1"/>
    <property type="match status" value="1"/>
</dbReference>
<dbReference type="InterPro" id="IPR049704">
    <property type="entry name" value="Aminotrans_3_PPA_site"/>
</dbReference>
<accession>A0ABS6N598</accession>
<keyword evidence="5" id="KW-1185">Reference proteome</keyword>
<name>A0ABS6N598_9RHOB</name>
<dbReference type="GO" id="GO:0008483">
    <property type="term" value="F:transaminase activity"/>
    <property type="evidence" value="ECO:0007669"/>
    <property type="project" value="UniProtKB-KW"/>
</dbReference>
<proteinExistence type="inferred from homology"/>
<dbReference type="RefSeq" id="WP_217777008.1">
    <property type="nucleotide sequence ID" value="NZ_JAHRWL010000001.1"/>
</dbReference>
<comment type="caution">
    <text evidence="4">The sequence shown here is derived from an EMBL/GenBank/DDBJ whole genome shotgun (WGS) entry which is preliminary data.</text>
</comment>
<dbReference type="PANTHER" id="PTHR43094">
    <property type="entry name" value="AMINOTRANSFERASE"/>
    <property type="match status" value="1"/>
</dbReference>
<dbReference type="EMBL" id="JAHRWL010000001">
    <property type="protein sequence ID" value="MBV2359182.1"/>
    <property type="molecule type" value="Genomic_DNA"/>
</dbReference>
<dbReference type="PANTHER" id="PTHR43094:SF1">
    <property type="entry name" value="AMINOTRANSFERASE CLASS-III"/>
    <property type="match status" value="1"/>
</dbReference>
<protein>
    <submittedName>
        <fullName evidence="4">Aspartate aminotransferase family protein</fullName>
    </submittedName>
</protein>
<gene>
    <name evidence="4" type="ORF">KUH32_05325</name>
</gene>
<evidence type="ECO:0000313" key="4">
    <source>
        <dbReference type="EMBL" id="MBV2359182.1"/>
    </source>
</evidence>
<dbReference type="InterPro" id="IPR005814">
    <property type="entry name" value="Aminotrans_3"/>
</dbReference>
<dbReference type="Proteomes" id="UP001166293">
    <property type="component" value="Unassembled WGS sequence"/>
</dbReference>
<keyword evidence="3" id="KW-0663">Pyridoxal phosphate</keyword>
<evidence type="ECO:0000256" key="1">
    <source>
        <dbReference type="ARBA" id="ARBA00001933"/>
    </source>
</evidence>